<evidence type="ECO:0000313" key="2">
    <source>
        <dbReference type="EMBL" id="MBB4618504.1"/>
    </source>
</evidence>
<organism evidence="2 3">
    <name type="scientific">Sphingomonas abaci</name>
    <dbReference type="NCBI Taxonomy" id="237611"/>
    <lineage>
        <taxon>Bacteria</taxon>
        <taxon>Pseudomonadati</taxon>
        <taxon>Pseudomonadota</taxon>
        <taxon>Alphaproteobacteria</taxon>
        <taxon>Sphingomonadales</taxon>
        <taxon>Sphingomonadaceae</taxon>
        <taxon>Sphingomonas</taxon>
    </lineage>
</organism>
<evidence type="ECO:0008006" key="4">
    <source>
        <dbReference type="Google" id="ProtNLM"/>
    </source>
</evidence>
<dbReference type="RefSeq" id="WP_184115416.1">
    <property type="nucleotide sequence ID" value="NZ_JACHNY010000005.1"/>
</dbReference>
<proteinExistence type="predicted"/>
<feature type="compositionally biased region" description="Polar residues" evidence="1">
    <location>
        <begin position="83"/>
        <end position="96"/>
    </location>
</feature>
<evidence type="ECO:0000313" key="3">
    <source>
        <dbReference type="Proteomes" id="UP000574769"/>
    </source>
</evidence>
<dbReference type="InterPro" id="IPR018648">
    <property type="entry name" value="DUF2076"/>
</dbReference>
<dbReference type="Proteomes" id="UP000574769">
    <property type="component" value="Unassembled WGS sequence"/>
</dbReference>
<feature type="compositionally biased region" description="Acidic residues" evidence="1">
    <location>
        <begin position="187"/>
        <end position="196"/>
    </location>
</feature>
<accession>A0A7W7AK56</accession>
<dbReference type="EMBL" id="JACHNY010000005">
    <property type="protein sequence ID" value="MBB4618504.1"/>
    <property type="molecule type" value="Genomic_DNA"/>
</dbReference>
<reference evidence="2 3" key="1">
    <citation type="submission" date="2020-08" db="EMBL/GenBank/DDBJ databases">
        <title>Genomic Encyclopedia of Type Strains, Phase IV (KMG-IV): sequencing the most valuable type-strain genomes for metagenomic binning, comparative biology and taxonomic classification.</title>
        <authorList>
            <person name="Goeker M."/>
        </authorList>
    </citation>
    <scope>NUCLEOTIDE SEQUENCE [LARGE SCALE GENOMIC DNA]</scope>
    <source>
        <strain evidence="2 3">DSM 15867</strain>
    </source>
</reference>
<sequence>MTPDERQLLTRFLQDLNNARGVPKDQEADGMIRQTLSANPDAAYWLVQHAIVADQSLHAAQDRIADLESQLRELAYRQDRPAPTTSSFLPPQQSGSGPWGQSAYAPSQADYAPPPQQRPGLFSAQSGLGSFLRNAGTTAAGVAGGEMLFNGLSDMFGRNQGGGGGLFGGGQGFADRPEETIVNNYYDSDDDGDDGNNDPGNY</sequence>
<name>A0A7W7AK56_9SPHN</name>
<feature type="region of interest" description="Disordered" evidence="1">
    <location>
        <begin position="80"/>
        <end position="125"/>
    </location>
</feature>
<keyword evidence="3" id="KW-1185">Reference proteome</keyword>
<evidence type="ECO:0000256" key="1">
    <source>
        <dbReference type="SAM" id="MobiDB-lite"/>
    </source>
</evidence>
<dbReference type="Pfam" id="PF09849">
    <property type="entry name" value="DUF2076"/>
    <property type="match status" value="2"/>
</dbReference>
<comment type="caution">
    <text evidence="2">The sequence shown here is derived from an EMBL/GenBank/DDBJ whole genome shotgun (WGS) entry which is preliminary data.</text>
</comment>
<gene>
    <name evidence="2" type="ORF">GGQ96_002647</name>
</gene>
<feature type="region of interest" description="Disordered" evidence="1">
    <location>
        <begin position="183"/>
        <end position="202"/>
    </location>
</feature>
<protein>
    <recommendedName>
        <fullName evidence="4">DUF2076 domain-containing protein</fullName>
    </recommendedName>
</protein>
<dbReference type="AlphaFoldDB" id="A0A7W7AK56"/>